<sequence>MFQQKVTWRVLLFGLPLLTGAVITRGRDPVIDGR</sequence>
<accession>A0A4R2HGE5</accession>
<protein>
    <submittedName>
        <fullName evidence="1">Uncharacterized protein</fullName>
    </submittedName>
</protein>
<dbReference type="AlphaFoldDB" id="A0A4R2HGE5"/>
<name>A0A4R2HGE5_9ACTN</name>
<dbReference type="EMBL" id="SLWN01000006">
    <property type="protein sequence ID" value="TCO28037.1"/>
    <property type="molecule type" value="Genomic_DNA"/>
</dbReference>
<evidence type="ECO:0000313" key="1">
    <source>
        <dbReference type="EMBL" id="TCO28037.1"/>
    </source>
</evidence>
<dbReference type="Proteomes" id="UP000294508">
    <property type="component" value="Unassembled WGS sequence"/>
</dbReference>
<reference evidence="1 2" key="1">
    <citation type="journal article" date="2015" name="Stand. Genomic Sci.">
        <title>Genomic Encyclopedia of Bacterial and Archaeal Type Strains, Phase III: the genomes of soil and plant-associated and newly described type strains.</title>
        <authorList>
            <person name="Whitman W.B."/>
            <person name="Woyke T."/>
            <person name="Klenk H.P."/>
            <person name="Zhou Y."/>
            <person name="Lilburn T.G."/>
            <person name="Beck B.J."/>
            <person name="De Vos P."/>
            <person name="Vandamme P."/>
            <person name="Eisen J.A."/>
            <person name="Garrity G."/>
            <person name="Hugenholtz P."/>
            <person name="Kyrpides N.C."/>
        </authorList>
    </citation>
    <scope>NUCLEOTIDE SEQUENCE [LARGE SCALE GENOMIC DNA]</scope>
    <source>
        <strain evidence="1 2">VKM Ac-2572</strain>
    </source>
</reference>
<gene>
    <name evidence="1" type="ORF">EV652_10619</name>
</gene>
<organism evidence="1 2">
    <name type="scientific">Kribbella steppae</name>
    <dbReference type="NCBI Taxonomy" id="2512223"/>
    <lineage>
        <taxon>Bacteria</taxon>
        <taxon>Bacillati</taxon>
        <taxon>Actinomycetota</taxon>
        <taxon>Actinomycetes</taxon>
        <taxon>Propionibacteriales</taxon>
        <taxon>Kribbellaceae</taxon>
        <taxon>Kribbella</taxon>
    </lineage>
</organism>
<evidence type="ECO:0000313" key="2">
    <source>
        <dbReference type="Proteomes" id="UP000294508"/>
    </source>
</evidence>
<keyword evidence="2" id="KW-1185">Reference proteome</keyword>
<proteinExistence type="predicted"/>
<comment type="caution">
    <text evidence="1">The sequence shown here is derived from an EMBL/GenBank/DDBJ whole genome shotgun (WGS) entry which is preliminary data.</text>
</comment>